<feature type="region of interest" description="Disordered" evidence="2">
    <location>
        <begin position="148"/>
        <end position="191"/>
    </location>
</feature>
<feature type="compositionally biased region" description="Polar residues" evidence="2">
    <location>
        <begin position="107"/>
        <end position="128"/>
    </location>
</feature>
<feature type="compositionally biased region" description="Polar residues" evidence="2">
    <location>
        <begin position="161"/>
        <end position="171"/>
    </location>
</feature>
<dbReference type="EMBL" id="CP119922">
    <property type="protein sequence ID" value="WFD17376.1"/>
    <property type="molecule type" value="Genomic_DNA"/>
</dbReference>
<dbReference type="Pfam" id="PF13639">
    <property type="entry name" value="zf-RING_2"/>
    <property type="match status" value="1"/>
</dbReference>
<dbReference type="GO" id="GO:0008270">
    <property type="term" value="F:zinc ion binding"/>
    <property type="evidence" value="ECO:0007669"/>
    <property type="project" value="UniProtKB-KW"/>
</dbReference>
<dbReference type="InterPro" id="IPR013083">
    <property type="entry name" value="Znf_RING/FYVE/PHD"/>
</dbReference>
<feature type="domain" description="RING-type" evidence="3">
    <location>
        <begin position="623"/>
        <end position="665"/>
    </location>
</feature>
<feature type="region of interest" description="Disordered" evidence="2">
    <location>
        <begin position="201"/>
        <end position="220"/>
    </location>
</feature>
<dbReference type="InterPro" id="IPR001841">
    <property type="entry name" value="Znf_RING"/>
</dbReference>
<feature type="compositionally biased region" description="Basic and acidic residues" evidence="2">
    <location>
        <begin position="8"/>
        <end position="21"/>
    </location>
</feature>
<dbReference type="Gene3D" id="3.30.40.10">
    <property type="entry name" value="Zinc/RING finger domain, C3HC4 (zinc finger)"/>
    <property type="match status" value="1"/>
</dbReference>
<dbReference type="AlphaFoldDB" id="A0AAJ5Z8W6"/>
<protein>
    <recommendedName>
        <fullName evidence="3">RING-type domain-containing protein</fullName>
    </recommendedName>
</protein>
<proteinExistence type="predicted"/>
<dbReference type="PANTHER" id="PTHR45676:SF41">
    <property type="entry name" value="RING-H2 FINGER PROTEIN ATL66"/>
    <property type="match status" value="1"/>
</dbReference>
<reference evidence="4 5" key="1">
    <citation type="submission" date="2023-03" db="EMBL/GenBank/DDBJ databases">
        <title>Mating type loci evolution in Malassezia.</title>
        <authorList>
            <person name="Coelho M.A."/>
        </authorList>
    </citation>
    <scope>NUCLEOTIDE SEQUENCE [LARGE SCALE GENOMIC DNA]</scope>
    <source>
        <strain evidence="4 5">CBS 13387</strain>
    </source>
</reference>
<feature type="region of interest" description="Disordered" evidence="2">
    <location>
        <begin position="91"/>
        <end position="132"/>
    </location>
</feature>
<dbReference type="FunFam" id="3.30.40.10:FF:000728">
    <property type="entry name" value="Unplaced genomic scaffold supercont1.4, whole genome shotgun sequence"/>
    <property type="match status" value="1"/>
</dbReference>
<feature type="compositionally biased region" description="Polar residues" evidence="2">
    <location>
        <begin position="233"/>
        <end position="249"/>
    </location>
</feature>
<name>A0AAJ5Z8W6_9BASI</name>
<dbReference type="SMART" id="SM00184">
    <property type="entry name" value="RING"/>
    <property type="match status" value="1"/>
</dbReference>
<feature type="region of interest" description="Disordered" evidence="2">
    <location>
        <begin position="315"/>
        <end position="381"/>
    </location>
</feature>
<dbReference type="PANTHER" id="PTHR45676">
    <property type="entry name" value="RING-H2 FINGER PROTEIN ATL51-RELATED"/>
    <property type="match status" value="1"/>
</dbReference>
<keyword evidence="5" id="KW-1185">Reference proteome</keyword>
<keyword evidence="1" id="KW-0479">Metal-binding</keyword>
<organism evidence="4 5">
    <name type="scientific">Malassezia arunalokei</name>
    <dbReference type="NCBI Taxonomy" id="1514897"/>
    <lineage>
        <taxon>Eukaryota</taxon>
        <taxon>Fungi</taxon>
        <taxon>Dikarya</taxon>
        <taxon>Basidiomycota</taxon>
        <taxon>Ustilaginomycotina</taxon>
        <taxon>Malasseziomycetes</taxon>
        <taxon>Malasseziales</taxon>
        <taxon>Malasseziaceae</taxon>
        <taxon>Malassezia</taxon>
    </lineage>
</organism>
<dbReference type="PROSITE" id="PS50089">
    <property type="entry name" value="ZF_RING_2"/>
    <property type="match status" value="1"/>
</dbReference>
<dbReference type="Proteomes" id="UP001217582">
    <property type="component" value="Chromosome 7"/>
</dbReference>
<feature type="region of interest" description="Disordered" evidence="2">
    <location>
        <begin position="1"/>
        <end position="54"/>
    </location>
</feature>
<gene>
    <name evidence="4" type="ORF">MARU1_003426</name>
</gene>
<feature type="compositionally biased region" description="Polar residues" evidence="2">
    <location>
        <begin position="257"/>
        <end position="272"/>
    </location>
</feature>
<feature type="region of interest" description="Disordered" evidence="2">
    <location>
        <begin position="393"/>
        <end position="415"/>
    </location>
</feature>
<evidence type="ECO:0000256" key="2">
    <source>
        <dbReference type="SAM" id="MobiDB-lite"/>
    </source>
</evidence>
<dbReference type="CDD" id="cd16448">
    <property type="entry name" value="RING-H2"/>
    <property type="match status" value="1"/>
</dbReference>
<feature type="region of interest" description="Disordered" evidence="2">
    <location>
        <begin position="232"/>
        <end position="274"/>
    </location>
</feature>
<keyword evidence="1" id="KW-0862">Zinc</keyword>
<feature type="compositionally biased region" description="Polar residues" evidence="2">
    <location>
        <begin position="324"/>
        <end position="344"/>
    </location>
</feature>
<dbReference type="SUPFAM" id="SSF57850">
    <property type="entry name" value="RING/U-box"/>
    <property type="match status" value="1"/>
</dbReference>
<evidence type="ECO:0000313" key="5">
    <source>
        <dbReference type="Proteomes" id="UP001217582"/>
    </source>
</evidence>
<feature type="compositionally biased region" description="Low complexity" evidence="2">
    <location>
        <begin position="91"/>
        <end position="104"/>
    </location>
</feature>
<sequence>MGAAHSRSVRERRERVQRQEEGMPPSTIPARRTREDDDSGEEHQERGLRRRRLLSVQRGVDDEHMDVDEERALENGSVRRSGWVQRTLGSLSSRRRLPSNNSDLDPSISSRHTANDTNLSHDTSTSIPNPDPLAAERQEAVGLIERVLGPRPAPPHHPSIDPSSLSGTYRSRPSRFPRPENTPGGRPTSTLGTLLSEVLGATRGEPGAGAPGAPGAPLSGTSVIVQGALVARTSASQGTDNTQTPTNDSASERGPSLGTSNAHTESNGSTDSDIPHVATLAEQGEMLGRILRIAAAATAASVVNQASVNPTMASTAFAAPPQGSPQNQTPPSETPQNRADTGESNFGRELLNRLMASRQATRRSYVSRDRDTQSDSETVSNISRLMRDALRASLPQRGSSPPPQGNRSASARNTNNETISSVLSTLESARQNEPLADGEPGSFDRFLRELLDDLNAAIHRMNGSDVESETAGDVRSRRDGDVVLGQLSFFRLHRFERPSDSSLIPCVMVGVRSLRSDERLMGGDQAMPRDGDGNRPDVSRFVLFVSGGRYHEQHPLLVSRPRDAGRDLMFMMELLGTIAAMSNKRPTTTAADIERSGLLKVKAKEIATLHREGRVTENTLDKCLVCLDEWQEDDDCRVLSCKHVFHASCVDQWLENNSNSCPLCRTEAVSSSSASAP</sequence>
<evidence type="ECO:0000313" key="4">
    <source>
        <dbReference type="EMBL" id="WFD17376.1"/>
    </source>
</evidence>
<feature type="compositionally biased region" description="Polar residues" evidence="2">
    <location>
        <begin position="405"/>
        <end position="415"/>
    </location>
</feature>
<evidence type="ECO:0000259" key="3">
    <source>
        <dbReference type="PROSITE" id="PS50089"/>
    </source>
</evidence>
<keyword evidence="1" id="KW-0863">Zinc-finger</keyword>
<evidence type="ECO:0000256" key="1">
    <source>
        <dbReference type="PROSITE-ProRule" id="PRU00175"/>
    </source>
</evidence>
<accession>A0AAJ5Z8W6</accession>